<keyword evidence="1" id="KW-0472">Membrane</keyword>
<dbReference type="InterPro" id="IPR050824">
    <property type="entry name" value="Thiol_disulfide_DsbA"/>
</dbReference>
<keyword evidence="1" id="KW-1133">Transmembrane helix</keyword>
<dbReference type="STRING" id="2034155.BMI79_18175"/>
<proteinExistence type="predicted"/>
<accession>A0A1S8CET6</accession>
<dbReference type="GO" id="GO:0016491">
    <property type="term" value="F:oxidoreductase activity"/>
    <property type="evidence" value="ECO:0007669"/>
    <property type="project" value="InterPro"/>
</dbReference>
<dbReference type="PANTHER" id="PTHR35891:SF3">
    <property type="entry name" value="THIOL:DISULFIDE INTERCHANGE PROTEIN DSBL"/>
    <property type="match status" value="1"/>
</dbReference>
<dbReference type="EMBL" id="MOXD01000012">
    <property type="protein sequence ID" value="OMQ20376.1"/>
    <property type="molecule type" value="Genomic_DNA"/>
</dbReference>
<reference evidence="3 4" key="1">
    <citation type="submission" date="2016-11" db="EMBL/GenBank/DDBJ databases">
        <title>Rahnella oryzae sp. nov., isolated from rice root.</title>
        <authorList>
            <person name="Zhang X.-X."/>
            <person name="Zhang J."/>
        </authorList>
    </citation>
    <scope>NUCLEOTIDE SEQUENCE [LARGE SCALE GENOMIC DNA]</scope>
    <source>
        <strain evidence="3 4">J11-6</strain>
    </source>
</reference>
<keyword evidence="4" id="KW-1185">Reference proteome</keyword>
<gene>
    <name evidence="3" type="ORF">BMI79_18175</name>
</gene>
<dbReference type="Pfam" id="PF01323">
    <property type="entry name" value="DSBA"/>
    <property type="match status" value="1"/>
</dbReference>
<organism evidence="3 4">
    <name type="scientific">Serratia oryzae</name>
    <dbReference type="NCBI Taxonomy" id="2034155"/>
    <lineage>
        <taxon>Bacteria</taxon>
        <taxon>Pseudomonadati</taxon>
        <taxon>Pseudomonadota</taxon>
        <taxon>Gammaproteobacteria</taxon>
        <taxon>Enterobacterales</taxon>
        <taxon>Yersiniaceae</taxon>
        <taxon>Serratia</taxon>
    </lineage>
</organism>
<protein>
    <submittedName>
        <fullName evidence="3">Thiol:disulfide interchange protein</fullName>
    </submittedName>
</protein>
<dbReference type="InterPro" id="IPR001853">
    <property type="entry name" value="DSBA-like_thioredoxin_dom"/>
</dbReference>
<dbReference type="Proteomes" id="UP000216021">
    <property type="component" value="Unassembled WGS sequence"/>
</dbReference>
<comment type="caution">
    <text evidence="3">The sequence shown here is derived from an EMBL/GenBank/DDBJ whole genome shotgun (WGS) entry which is preliminary data.</text>
</comment>
<dbReference type="Gene3D" id="3.40.30.10">
    <property type="entry name" value="Glutaredoxin"/>
    <property type="match status" value="1"/>
</dbReference>
<keyword evidence="1" id="KW-0812">Transmembrane</keyword>
<dbReference type="SUPFAM" id="SSF52833">
    <property type="entry name" value="Thioredoxin-like"/>
    <property type="match status" value="1"/>
</dbReference>
<dbReference type="OrthoDB" id="9784896at2"/>
<name>A0A1S8CET6_9GAMM</name>
<dbReference type="PANTHER" id="PTHR35891">
    <property type="entry name" value="THIOL:DISULFIDE INTERCHANGE PROTEIN DSBA"/>
    <property type="match status" value="1"/>
</dbReference>
<dbReference type="InterPro" id="IPR036249">
    <property type="entry name" value="Thioredoxin-like_sf"/>
</dbReference>
<evidence type="ECO:0000256" key="1">
    <source>
        <dbReference type="SAM" id="Phobius"/>
    </source>
</evidence>
<feature type="transmembrane region" description="Helical" evidence="1">
    <location>
        <begin position="6"/>
        <end position="27"/>
    </location>
</feature>
<sequence>MFKKPLYLIAYTLFVIVISSLITTAYFHYFILNQSSGDGAEQTSLQAVSAQEVQNSPIKDDNSIIELFSYACHYCSINEENVDKLEARMPQGSKLIRLHVNGDQMGAFSHSAPLFATLTVMGIEPKYRESAYKAVIKDKIDLSNTQSRDRWLQDNGIDLIAYTKASQSQQVKDMLNYMTEVSKYYKINATPTFIVNKKWLAQQDREFPEFIDKLLSLLQHDKPLEQ</sequence>
<dbReference type="RefSeq" id="WP_076943620.1">
    <property type="nucleotide sequence ID" value="NZ_MOXD01000012.1"/>
</dbReference>
<feature type="domain" description="DSBA-like thioredoxin" evidence="2">
    <location>
        <begin position="96"/>
        <end position="200"/>
    </location>
</feature>
<dbReference type="AlphaFoldDB" id="A0A1S8CET6"/>
<evidence type="ECO:0000259" key="2">
    <source>
        <dbReference type="Pfam" id="PF01323"/>
    </source>
</evidence>
<evidence type="ECO:0000313" key="4">
    <source>
        <dbReference type="Proteomes" id="UP000216021"/>
    </source>
</evidence>
<evidence type="ECO:0000313" key="3">
    <source>
        <dbReference type="EMBL" id="OMQ20376.1"/>
    </source>
</evidence>